<keyword evidence="3" id="KW-1185">Reference proteome</keyword>
<dbReference type="EMBL" id="VJXY01000001">
    <property type="protein sequence ID" value="MBD6614687.1"/>
    <property type="molecule type" value="Genomic_DNA"/>
</dbReference>
<sequence>MENLSLKLHPGNWNRNSKQRYLVNRLRYASRYTRHDAGFSLLELIAVVLMIGILGAIAAPGWLAFVNRQRVNKANDAVIAALQEAQREAKKKKLSYSVSFTTDITTKVTQIAIHPKGSTPNSFWRDLGGDLGIQPGQVLLGTNLSEVNTVSSLTYASSFNSSAPQTITFDYMGILAPKTNNNAPDTGLKVVLAVPQGNNSASNVKRCVIVDTLIGGMRTAKDSQCN</sequence>
<evidence type="ECO:0000256" key="1">
    <source>
        <dbReference type="SAM" id="Phobius"/>
    </source>
</evidence>
<dbReference type="AlphaFoldDB" id="A0AA40VPF6"/>
<keyword evidence="1" id="KW-0812">Transmembrane</keyword>
<organism evidence="2 3">
    <name type="scientific">Komarekiella delphini-convector SJRDD-AB1</name>
    <dbReference type="NCBI Taxonomy" id="2593771"/>
    <lineage>
        <taxon>Bacteria</taxon>
        <taxon>Bacillati</taxon>
        <taxon>Cyanobacteriota</taxon>
        <taxon>Cyanophyceae</taxon>
        <taxon>Nostocales</taxon>
        <taxon>Nostocaceae</taxon>
        <taxon>Komarekiella</taxon>
        <taxon>Komarekiella delphini-convector</taxon>
    </lineage>
</organism>
<keyword evidence="1" id="KW-0472">Membrane</keyword>
<proteinExistence type="predicted"/>
<dbReference type="PROSITE" id="PS00409">
    <property type="entry name" value="PROKAR_NTER_METHYL"/>
    <property type="match status" value="1"/>
</dbReference>
<dbReference type="RefSeq" id="WP_191755923.1">
    <property type="nucleotide sequence ID" value="NZ_VJXY01000001.1"/>
</dbReference>
<name>A0AA40VPF6_9NOST</name>
<accession>A0AA40VPF6</accession>
<feature type="transmembrane region" description="Helical" evidence="1">
    <location>
        <begin position="44"/>
        <end position="65"/>
    </location>
</feature>
<evidence type="ECO:0000313" key="3">
    <source>
        <dbReference type="Proteomes" id="UP001165986"/>
    </source>
</evidence>
<dbReference type="Proteomes" id="UP001165986">
    <property type="component" value="Unassembled WGS sequence"/>
</dbReference>
<protein>
    <submittedName>
        <fullName evidence="2">Type II secretion system protein</fullName>
    </submittedName>
</protein>
<dbReference type="InterPro" id="IPR045584">
    <property type="entry name" value="Pilin-like"/>
</dbReference>
<dbReference type="NCBIfam" id="TIGR02532">
    <property type="entry name" value="IV_pilin_GFxxxE"/>
    <property type="match status" value="1"/>
</dbReference>
<gene>
    <name evidence="2" type="ORF">FNW02_02100</name>
</gene>
<reference evidence="2" key="1">
    <citation type="submission" date="2019-07" db="EMBL/GenBank/DDBJ databases">
        <title>Toxilogical consequences of a new and cryptic species of cyanobacteria (Komarekiella delphini-convector) recovered from the epidermis of a bottlenose dolphin and 1500 ft. in the air.</title>
        <authorList>
            <person name="Brown A.O."/>
            <person name="Dvorak P."/>
            <person name="Villanueva C.D."/>
            <person name="Foss A.J."/>
            <person name="Garvey A.D."/>
            <person name="Gibson Q.A."/>
            <person name="Johansen J.R."/>
            <person name="Casamatta D.A."/>
        </authorList>
    </citation>
    <scope>NUCLEOTIDE SEQUENCE</scope>
    <source>
        <strain evidence="2">SJRDD-AB1</strain>
    </source>
</reference>
<comment type="caution">
    <text evidence="2">The sequence shown here is derived from an EMBL/GenBank/DDBJ whole genome shotgun (WGS) entry which is preliminary data.</text>
</comment>
<evidence type="ECO:0000313" key="2">
    <source>
        <dbReference type="EMBL" id="MBD6614687.1"/>
    </source>
</evidence>
<dbReference type="InterPro" id="IPR012902">
    <property type="entry name" value="N_methyl_site"/>
</dbReference>
<keyword evidence="1" id="KW-1133">Transmembrane helix</keyword>
<dbReference type="Gene3D" id="3.30.700.10">
    <property type="entry name" value="Glycoprotein, Type 4 Pilin"/>
    <property type="match status" value="1"/>
</dbReference>
<dbReference type="SUPFAM" id="SSF54523">
    <property type="entry name" value="Pili subunits"/>
    <property type="match status" value="1"/>
</dbReference>